<comment type="caution">
    <text evidence="2">The sequence shown here is derived from an EMBL/GenBank/DDBJ whole genome shotgun (WGS) entry which is preliminary data.</text>
</comment>
<evidence type="ECO:0000313" key="3">
    <source>
        <dbReference type="Proteomes" id="UP001403385"/>
    </source>
</evidence>
<dbReference type="AlphaFoldDB" id="A0AAW9RPB6"/>
<proteinExistence type="predicted"/>
<dbReference type="RefSeq" id="WP_346819428.1">
    <property type="nucleotide sequence ID" value="NZ_JBDKWZ010000001.1"/>
</dbReference>
<gene>
    <name evidence="2" type="ORF">AAG747_01915</name>
</gene>
<evidence type="ECO:0000313" key="2">
    <source>
        <dbReference type="EMBL" id="MEN7546644.1"/>
    </source>
</evidence>
<feature type="transmembrane region" description="Helical" evidence="1">
    <location>
        <begin position="40"/>
        <end position="57"/>
    </location>
</feature>
<reference evidence="2 3" key="1">
    <citation type="submission" date="2024-04" db="EMBL/GenBank/DDBJ databases">
        <title>Novel genus in family Flammeovirgaceae.</title>
        <authorList>
            <person name="Nguyen T.H."/>
            <person name="Vuong T.Q."/>
            <person name="Le H."/>
            <person name="Kim S.-G."/>
        </authorList>
    </citation>
    <scope>NUCLEOTIDE SEQUENCE [LARGE SCALE GENOMIC DNA]</scope>
    <source>
        <strain evidence="2 3">JCM 23209</strain>
    </source>
</reference>
<accession>A0AAW9RPB6</accession>
<evidence type="ECO:0000256" key="1">
    <source>
        <dbReference type="SAM" id="Phobius"/>
    </source>
</evidence>
<dbReference type="Proteomes" id="UP001403385">
    <property type="component" value="Unassembled WGS sequence"/>
</dbReference>
<organism evidence="2 3">
    <name type="scientific">Rapidithrix thailandica</name>
    <dbReference type="NCBI Taxonomy" id="413964"/>
    <lineage>
        <taxon>Bacteria</taxon>
        <taxon>Pseudomonadati</taxon>
        <taxon>Bacteroidota</taxon>
        <taxon>Cytophagia</taxon>
        <taxon>Cytophagales</taxon>
        <taxon>Flammeovirgaceae</taxon>
        <taxon>Rapidithrix</taxon>
    </lineage>
</organism>
<keyword evidence="1" id="KW-0472">Membrane</keyword>
<sequence length="58" mass="6426">MKFLGADLPGTYHRPTPSSEYYPIEPAFSPAQEKKFVKRLGWGALGLLVIVIPLVVLI</sequence>
<protein>
    <submittedName>
        <fullName evidence="2">Uncharacterized protein</fullName>
    </submittedName>
</protein>
<keyword evidence="1" id="KW-1133">Transmembrane helix</keyword>
<dbReference type="EMBL" id="JBDKWZ010000001">
    <property type="protein sequence ID" value="MEN7546644.1"/>
    <property type="molecule type" value="Genomic_DNA"/>
</dbReference>
<keyword evidence="1" id="KW-0812">Transmembrane</keyword>
<keyword evidence="3" id="KW-1185">Reference proteome</keyword>
<name>A0AAW9RPB6_9BACT</name>